<keyword evidence="1 5" id="KW-0597">Phosphoprotein</keyword>
<dbReference type="InterPro" id="IPR018060">
    <property type="entry name" value="HTH_AraC"/>
</dbReference>
<dbReference type="PROSITE" id="PS01124">
    <property type="entry name" value="HTH_ARAC_FAMILY_2"/>
    <property type="match status" value="1"/>
</dbReference>
<gene>
    <name evidence="8" type="ORF">PX653_24990</name>
</gene>
<evidence type="ECO:0000259" key="7">
    <source>
        <dbReference type="PROSITE" id="PS50110"/>
    </source>
</evidence>
<accession>A0ABY8BE47</accession>
<dbReference type="SMART" id="SM00342">
    <property type="entry name" value="HTH_ARAC"/>
    <property type="match status" value="1"/>
</dbReference>
<dbReference type="PROSITE" id="PS00041">
    <property type="entry name" value="HTH_ARAC_FAMILY_1"/>
    <property type="match status" value="1"/>
</dbReference>
<dbReference type="CDD" id="cd19920">
    <property type="entry name" value="REC_PA4781-like"/>
    <property type="match status" value="1"/>
</dbReference>
<dbReference type="InterPro" id="IPR009057">
    <property type="entry name" value="Homeodomain-like_sf"/>
</dbReference>
<dbReference type="Pfam" id="PF12833">
    <property type="entry name" value="HTH_18"/>
    <property type="match status" value="1"/>
</dbReference>
<feature type="modified residue" description="4-aspartylphosphate" evidence="5">
    <location>
        <position position="60"/>
    </location>
</feature>
<evidence type="ECO:0000259" key="6">
    <source>
        <dbReference type="PROSITE" id="PS01124"/>
    </source>
</evidence>
<evidence type="ECO:0000313" key="9">
    <source>
        <dbReference type="Proteomes" id="UP001216510"/>
    </source>
</evidence>
<evidence type="ECO:0000313" key="8">
    <source>
        <dbReference type="EMBL" id="WEF32629.1"/>
    </source>
</evidence>
<dbReference type="PRINTS" id="PR00032">
    <property type="entry name" value="HTHARAC"/>
</dbReference>
<dbReference type="PANTHER" id="PTHR44591:SF3">
    <property type="entry name" value="RESPONSE REGULATORY DOMAIN-CONTAINING PROTEIN"/>
    <property type="match status" value="1"/>
</dbReference>
<evidence type="ECO:0000256" key="1">
    <source>
        <dbReference type="ARBA" id="ARBA00022553"/>
    </source>
</evidence>
<dbReference type="EMBL" id="CP119083">
    <property type="protein sequence ID" value="WEF32629.1"/>
    <property type="molecule type" value="Genomic_DNA"/>
</dbReference>
<dbReference type="PANTHER" id="PTHR44591">
    <property type="entry name" value="STRESS RESPONSE REGULATOR PROTEIN 1"/>
    <property type="match status" value="1"/>
</dbReference>
<name>A0ABY8BE47_9BURK</name>
<dbReference type="RefSeq" id="WP_277415347.1">
    <property type="nucleotide sequence ID" value="NZ_CP119083.1"/>
</dbReference>
<feature type="domain" description="Response regulatory" evidence="7">
    <location>
        <begin position="11"/>
        <end position="127"/>
    </location>
</feature>
<evidence type="ECO:0000256" key="3">
    <source>
        <dbReference type="ARBA" id="ARBA00023125"/>
    </source>
</evidence>
<dbReference type="InterPro" id="IPR001789">
    <property type="entry name" value="Sig_transdc_resp-reg_receiver"/>
</dbReference>
<dbReference type="InterPro" id="IPR020449">
    <property type="entry name" value="Tscrpt_reg_AraC-type_HTH"/>
</dbReference>
<dbReference type="PROSITE" id="PS50110">
    <property type="entry name" value="RESPONSE_REGULATORY"/>
    <property type="match status" value="1"/>
</dbReference>
<evidence type="ECO:0000256" key="2">
    <source>
        <dbReference type="ARBA" id="ARBA00023015"/>
    </source>
</evidence>
<dbReference type="SUPFAM" id="SSF52172">
    <property type="entry name" value="CheY-like"/>
    <property type="match status" value="1"/>
</dbReference>
<keyword evidence="4" id="KW-0804">Transcription</keyword>
<reference evidence="8 9" key="1">
    <citation type="submission" date="2023-02" db="EMBL/GenBank/DDBJ databases">
        <title>Gemone sequence of Telluria chitinolytica ACM 3522T.</title>
        <authorList>
            <person name="Frediansyah A."/>
            <person name="Miess H."/>
            <person name="Gross H."/>
        </authorList>
    </citation>
    <scope>NUCLEOTIDE SEQUENCE [LARGE SCALE GENOMIC DNA]</scope>
    <source>
        <strain evidence="8 9">ACM 3522</strain>
    </source>
</reference>
<organism evidence="8 9">
    <name type="scientific">Pseudoduganella chitinolytica</name>
    <dbReference type="NCBI Taxonomy" id="34070"/>
    <lineage>
        <taxon>Bacteria</taxon>
        <taxon>Pseudomonadati</taxon>
        <taxon>Pseudomonadota</taxon>
        <taxon>Betaproteobacteria</taxon>
        <taxon>Burkholderiales</taxon>
        <taxon>Oxalobacteraceae</taxon>
        <taxon>Telluria group</taxon>
        <taxon>Pseudoduganella</taxon>
    </lineage>
</organism>
<dbReference type="InterPro" id="IPR018062">
    <property type="entry name" value="HTH_AraC-typ_CS"/>
</dbReference>
<dbReference type="Pfam" id="PF00072">
    <property type="entry name" value="Response_reg"/>
    <property type="match status" value="1"/>
</dbReference>
<keyword evidence="3" id="KW-0238">DNA-binding</keyword>
<evidence type="ECO:0000256" key="5">
    <source>
        <dbReference type="PROSITE-ProRule" id="PRU00169"/>
    </source>
</evidence>
<feature type="domain" description="HTH araC/xylS-type" evidence="6">
    <location>
        <begin position="152"/>
        <end position="250"/>
    </location>
</feature>
<sequence length="260" mass="28489">MYLTSDATVRNILIVDDSAFEQRMLVDLLSEMPYRVSVAFNGEQGYQLALSQRPDLILLDVRMPNMDGYACCRLLKANPITQDIPIIFVSGIDSAEDRITGLSIGGVDFVSKPFTPGELAARIHVHLNLVRRAPPPPADPGAPVDPDAVTVRAAMHLIADNLGALPSLAEIARSVGTYREKLSQLFRAHTGKTVFAFIREERIARGLQLLRETDMDIQDIALLVGFRSAGNFATAFREKMGITPSAYRHGSVDESPALDQ</sequence>
<dbReference type="InterPro" id="IPR011006">
    <property type="entry name" value="CheY-like_superfamily"/>
</dbReference>
<dbReference type="Gene3D" id="3.40.50.2300">
    <property type="match status" value="1"/>
</dbReference>
<dbReference type="Gene3D" id="1.10.10.60">
    <property type="entry name" value="Homeodomain-like"/>
    <property type="match status" value="1"/>
</dbReference>
<evidence type="ECO:0000256" key="4">
    <source>
        <dbReference type="ARBA" id="ARBA00023163"/>
    </source>
</evidence>
<dbReference type="SMART" id="SM00448">
    <property type="entry name" value="REC"/>
    <property type="match status" value="1"/>
</dbReference>
<proteinExistence type="predicted"/>
<dbReference type="SUPFAM" id="SSF46689">
    <property type="entry name" value="Homeodomain-like"/>
    <property type="match status" value="2"/>
</dbReference>
<keyword evidence="2" id="KW-0805">Transcription regulation</keyword>
<dbReference type="InterPro" id="IPR050595">
    <property type="entry name" value="Bact_response_regulator"/>
</dbReference>
<dbReference type="Proteomes" id="UP001216510">
    <property type="component" value="Chromosome"/>
</dbReference>
<protein>
    <submittedName>
        <fullName evidence="8">Response regulator</fullName>
    </submittedName>
</protein>
<keyword evidence="9" id="KW-1185">Reference proteome</keyword>